<dbReference type="PANTHER" id="PTHR46564:SF1">
    <property type="entry name" value="TRANSPOSASE"/>
    <property type="match status" value="1"/>
</dbReference>
<evidence type="ECO:0000313" key="3">
    <source>
        <dbReference type="Proteomes" id="UP000054166"/>
    </source>
</evidence>
<dbReference type="InterPro" id="IPR038717">
    <property type="entry name" value="Tc1-like_DDE_dom"/>
</dbReference>
<reference evidence="3" key="2">
    <citation type="submission" date="2015-01" db="EMBL/GenBank/DDBJ databases">
        <title>Evolutionary Origins and Diversification of the Mycorrhizal Mutualists.</title>
        <authorList>
            <consortium name="DOE Joint Genome Institute"/>
            <consortium name="Mycorrhizal Genomics Consortium"/>
            <person name="Kohler A."/>
            <person name="Kuo A."/>
            <person name="Nagy L.G."/>
            <person name="Floudas D."/>
            <person name="Copeland A."/>
            <person name="Barry K.W."/>
            <person name="Cichocki N."/>
            <person name="Veneault-Fourrey C."/>
            <person name="LaButti K."/>
            <person name="Lindquist E.A."/>
            <person name="Lipzen A."/>
            <person name="Lundell T."/>
            <person name="Morin E."/>
            <person name="Murat C."/>
            <person name="Riley R."/>
            <person name="Ohm R."/>
            <person name="Sun H."/>
            <person name="Tunlid A."/>
            <person name="Henrissat B."/>
            <person name="Grigoriev I.V."/>
            <person name="Hibbett D.S."/>
            <person name="Martin F."/>
        </authorList>
    </citation>
    <scope>NUCLEOTIDE SEQUENCE [LARGE SCALE GENOMIC DNA]</scope>
    <source>
        <strain evidence="3">F 1598</strain>
    </source>
</reference>
<dbReference type="Gene3D" id="3.30.420.10">
    <property type="entry name" value="Ribonuclease H-like superfamily/Ribonuclease H"/>
    <property type="match status" value="1"/>
</dbReference>
<gene>
    <name evidence="2" type="ORF">PILCRDRAFT_76616</name>
</gene>
<proteinExistence type="predicted"/>
<dbReference type="GO" id="GO:0003676">
    <property type="term" value="F:nucleic acid binding"/>
    <property type="evidence" value="ECO:0007669"/>
    <property type="project" value="InterPro"/>
</dbReference>
<dbReference type="InParanoid" id="A0A0C3FCK8"/>
<dbReference type="InterPro" id="IPR036397">
    <property type="entry name" value="RNaseH_sf"/>
</dbReference>
<dbReference type="Proteomes" id="UP000054166">
    <property type="component" value="Unassembled WGS sequence"/>
</dbReference>
<evidence type="ECO:0000259" key="1">
    <source>
        <dbReference type="Pfam" id="PF13358"/>
    </source>
</evidence>
<dbReference type="STRING" id="765440.A0A0C3FCK8"/>
<keyword evidence="3" id="KW-1185">Reference proteome</keyword>
<dbReference type="HOGENOM" id="CLU_056788_1_6_1"/>
<organism evidence="2 3">
    <name type="scientific">Piloderma croceum (strain F 1598)</name>
    <dbReference type="NCBI Taxonomy" id="765440"/>
    <lineage>
        <taxon>Eukaryota</taxon>
        <taxon>Fungi</taxon>
        <taxon>Dikarya</taxon>
        <taxon>Basidiomycota</taxon>
        <taxon>Agaricomycotina</taxon>
        <taxon>Agaricomycetes</taxon>
        <taxon>Agaricomycetidae</taxon>
        <taxon>Atheliales</taxon>
        <taxon>Atheliaceae</taxon>
        <taxon>Piloderma</taxon>
    </lineage>
</organism>
<accession>A0A0C3FCK8</accession>
<evidence type="ECO:0000313" key="2">
    <source>
        <dbReference type="EMBL" id="KIM77531.1"/>
    </source>
</evidence>
<dbReference type="OrthoDB" id="2142724at2759"/>
<feature type="domain" description="Tc1-like transposase DDE" evidence="1">
    <location>
        <begin position="87"/>
        <end position="191"/>
    </location>
</feature>
<reference evidence="2 3" key="1">
    <citation type="submission" date="2014-04" db="EMBL/GenBank/DDBJ databases">
        <authorList>
            <consortium name="DOE Joint Genome Institute"/>
            <person name="Kuo A."/>
            <person name="Tarkka M."/>
            <person name="Buscot F."/>
            <person name="Kohler A."/>
            <person name="Nagy L.G."/>
            <person name="Floudas D."/>
            <person name="Copeland A."/>
            <person name="Barry K.W."/>
            <person name="Cichocki N."/>
            <person name="Veneault-Fourrey C."/>
            <person name="LaButti K."/>
            <person name="Lindquist E.A."/>
            <person name="Lipzen A."/>
            <person name="Lundell T."/>
            <person name="Morin E."/>
            <person name="Murat C."/>
            <person name="Sun H."/>
            <person name="Tunlid A."/>
            <person name="Henrissat B."/>
            <person name="Grigoriev I.V."/>
            <person name="Hibbett D.S."/>
            <person name="Martin F."/>
            <person name="Nordberg H.P."/>
            <person name="Cantor M.N."/>
            <person name="Hua S.X."/>
        </authorList>
    </citation>
    <scope>NUCLEOTIDE SEQUENCE [LARGE SCALE GENOMIC DNA]</scope>
    <source>
        <strain evidence="2 3">F 1598</strain>
    </source>
</reference>
<dbReference type="AlphaFoldDB" id="A0A0C3FCK8"/>
<protein>
    <recommendedName>
        <fullName evidence="1">Tc1-like transposase DDE domain-containing protein</fullName>
    </recommendedName>
</protein>
<dbReference type="Pfam" id="PF13358">
    <property type="entry name" value="DDE_3"/>
    <property type="match status" value="1"/>
</dbReference>
<dbReference type="EMBL" id="KN833024">
    <property type="protein sequence ID" value="KIM77531.1"/>
    <property type="molecule type" value="Genomic_DNA"/>
</dbReference>
<dbReference type="PANTHER" id="PTHR46564">
    <property type="entry name" value="TRANSPOSASE"/>
    <property type="match status" value="1"/>
</dbReference>
<sequence length="205" mass="23382">MPNRRIEQGIKLAGIKLYEHGLLPLAVILDVLDYSRSTFFRTLKLWHETGDRAGVSRKKLRKIAIERNELRRANFVHSMSQYTPHQLGFLDETSKDERTLVRGFGRAKRGRRAAKKGVFVRGRRTSTEALLTLDGIVACKVVEGSMTKELFLEWLEYNVLPKCSPFPGPLSILVMDNAKIHHGADVLELCEHFGEPHHQMVLVHC</sequence>
<name>A0A0C3FCK8_PILCF</name>